<dbReference type="InterPro" id="IPR017853">
    <property type="entry name" value="GH"/>
</dbReference>
<evidence type="ECO:0000256" key="2">
    <source>
        <dbReference type="ARBA" id="ARBA00022801"/>
    </source>
</evidence>
<evidence type="ECO:0000313" key="6">
    <source>
        <dbReference type="EMBL" id="CAI9754727.1"/>
    </source>
</evidence>
<feature type="region of interest" description="Disordered" evidence="5">
    <location>
        <begin position="214"/>
        <end position="240"/>
    </location>
</feature>
<comment type="similarity">
    <text evidence="1 4">Belongs to the glycosyl hydrolase 1 family.</text>
</comment>
<keyword evidence="3" id="KW-0326">Glycosidase</keyword>
<dbReference type="EMBL" id="OU503036">
    <property type="protein sequence ID" value="CAI9754727.1"/>
    <property type="molecule type" value="Genomic_DNA"/>
</dbReference>
<keyword evidence="2" id="KW-0378">Hydrolase</keyword>
<dbReference type="InterPro" id="IPR033132">
    <property type="entry name" value="GH_1_N_CS"/>
</dbReference>
<proteinExistence type="inferred from homology"/>
<accession>A0AAD1YP12</accession>
<evidence type="ECO:0008006" key="8">
    <source>
        <dbReference type="Google" id="ProtNLM"/>
    </source>
</evidence>
<sequence length="490" mass="55120">MTDGADALDYPFGSDASKFTEMKIKRSDFPSDFIFGSGVSAYQVEGAWAAGGKGLSNWDVFTQRAPGYIENGSNGCVAIDQYNLWKEDVALLKKVGFNSYRFSISWTRVLPGGKLSAGINRDGIKYYNDLIDLLVAKGIKPCATIFHWDTPQILEDQYGGFLSPRIVKDYCEFAELCFWEFGDRVKHWVTLNEPWSYTVQGYVLGTWPPARGATTSTPVTSIPRHRSRRGARSISTAGNPGTEPYTVAHHLILSHAAAVDIYRQRYQAHQGGKIGMTNVSQWFEPLADTKEDIEAASRAIDFMFGCAPPPSPSAKPSYETDQQVTLSGERDGIPIGPQAGSDWLYVVPIGIYKLLIYIKAKYDNPSIFITENGVDEVNNTAITVSEARFDEKRITYHQEHLYYIKQAMEEGVDVNAYYIWAMFDNFEWSSAYTVRFGIFYVDFVNGRLTRIPKMSAIWFMNLLDEKPNLLKIQAQANEGENASVKRIRSR</sequence>
<reference evidence="6" key="1">
    <citation type="submission" date="2023-05" db="EMBL/GenBank/DDBJ databases">
        <authorList>
            <person name="Huff M."/>
        </authorList>
    </citation>
    <scope>NUCLEOTIDE SEQUENCE</scope>
</reference>
<evidence type="ECO:0000256" key="3">
    <source>
        <dbReference type="ARBA" id="ARBA00023295"/>
    </source>
</evidence>
<dbReference type="GO" id="GO:0008422">
    <property type="term" value="F:beta-glucosidase activity"/>
    <property type="evidence" value="ECO:0007669"/>
    <property type="project" value="TreeGrafter"/>
</dbReference>
<gene>
    <name evidence="6" type="ORF">FPE_LOCUS2158</name>
</gene>
<evidence type="ECO:0000256" key="4">
    <source>
        <dbReference type="RuleBase" id="RU003690"/>
    </source>
</evidence>
<dbReference type="SUPFAM" id="SSF51445">
    <property type="entry name" value="(Trans)glycosidases"/>
    <property type="match status" value="1"/>
</dbReference>
<dbReference type="Proteomes" id="UP000834106">
    <property type="component" value="Chromosome 1"/>
</dbReference>
<dbReference type="FunFam" id="3.20.20.80:FF:000020">
    <property type="entry name" value="Beta-glucosidase 12"/>
    <property type="match status" value="1"/>
</dbReference>
<evidence type="ECO:0000256" key="1">
    <source>
        <dbReference type="ARBA" id="ARBA00010838"/>
    </source>
</evidence>
<evidence type="ECO:0000313" key="7">
    <source>
        <dbReference type="Proteomes" id="UP000834106"/>
    </source>
</evidence>
<protein>
    <recommendedName>
        <fullName evidence="8">Beta-glucosidase</fullName>
    </recommendedName>
</protein>
<name>A0AAD1YP12_9LAMI</name>
<dbReference type="PANTHER" id="PTHR10353:SF137">
    <property type="entry name" value="MYROSINASE 3-RELATED"/>
    <property type="match status" value="1"/>
</dbReference>
<dbReference type="Pfam" id="PF00232">
    <property type="entry name" value="Glyco_hydro_1"/>
    <property type="match status" value="2"/>
</dbReference>
<organism evidence="6 7">
    <name type="scientific">Fraxinus pennsylvanica</name>
    <dbReference type="NCBI Taxonomy" id="56036"/>
    <lineage>
        <taxon>Eukaryota</taxon>
        <taxon>Viridiplantae</taxon>
        <taxon>Streptophyta</taxon>
        <taxon>Embryophyta</taxon>
        <taxon>Tracheophyta</taxon>
        <taxon>Spermatophyta</taxon>
        <taxon>Magnoliopsida</taxon>
        <taxon>eudicotyledons</taxon>
        <taxon>Gunneridae</taxon>
        <taxon>Pentapetalae</taxon>
        <taxon>asterids</taxon>
        <taxon>lamiids</taxon>
        <taxon>Lamiales</taxon>
        <taxon>Oleaceae</taxon>
        <taxon>Oleeae</taxon>
        <taxon>Fraxinus</taxon>
    </lineage>
</organism>
<dbReference type="PROSITE" id="PS00653">
    <property type="entry name" value="GLYCOSYL_HYDROL_F1_2"/>
    <property type="match status" value="1"/>
</dbReference>
<dbReference type="PANTHER" id="PTHR10353">
    <property type="entry name" value="GLYCOSYL HYDROLASE"/>
    <property type="match status" value="1"/>
</dbReference>
<dbReference type="InterPro" id="IPR001360">
    <property type="entry name" value="Glyco_hydro_1"/>
</dbReference>
<dbReference type="PRINTS" id="PR00131">
    <property type="entry name" value="GLHYDRLASE1"/>
</dbReference>
<keyword evidence="7" id="KW-1185">Reference proteome</keyword>
<dbReference type="AlphaFoldDB" id="A0AAD1YP12"/>
<dbReference type="GO" id="GO:0005975">
    <property type="term" value="P:carbohydrate metabolic process"/>
    <property type="evidence" value="ECO:0007669"/>
    <property type="project" value="InterPro"/>
</dbReference>
<evidence type="ECO:0000256" key="5">
    <source>
        <dbReference type="SAM" id="MobiDB-lite"/>
    </source>
</evidence>
<dbReference type="Gene3D" id="3.20.20.80">
    <property type="entry name" value="Glycosidases"/>
    <property type="match status" value="2"/>
</dbReference>